<gene>
    <name evidence="1" type="ORF">N302_00351</name>
</gene>
<evidence type="ECO:0000313" key="2">
    <source>
        <dbReference type="Proteomes" id="UP000052976"/>
    </source>
</evidence>
<name>A0A091E9F1_CORBR</name>
<evidence type="ECO:0000313" key="1">
    <source>
        <dbReference type="EMBL" id="KFO53282.1"/>
    </source>
</evidence>
<keyword evidence="2" id="KW-1185">Reference proteome</keyword>
<feature type="non-terminal residue" evidence="1">
    <location>
        <position position="1"/>
    </location>
</feature>
<dbReference type="EMBL" id="KK717962">
    <property type="protein sequence ID" value="KFO53282.1"/>
    <property type="molecule type" value="Genomic_DNA"/>
</dbReference>
<organism evidence="1 2">
    <name type="scientific">Corvus brachyrhynchos</name>
    <name type="common">American crow</name>
    <dbReference type="NCBI Taxonomy" id="85066"/>
    <lineage>
        <taxon>Eukaryota</taxon>
        <taxon>Metazoa</taxon>
        <taxon>Chordata</taxon>
        <taxon>Craniata</taxon>
        <taxon>Vertebrata</taxon>
        <taxon>Euteleostomi</taxon>
        <taxon>Archelosauria</taxon>
        <taxon>Archosauria</taxon>
        <taxon>Dinosauria</taxon>
        <taxon>Saurischia</taxon>
        <taxon>Theropoda</taxon>
        <taxon>Coelurosauria</taxon>
        <taxon>Aves</taxon>
        <taxon>Neognathae</taxon>
        <taxon>Neoaves</taxon>
        <taxon>Telluraves</taxon>
        <taxon>Australaves</taxon>
        <taxon>Passeriformes</taxon>
        <taxon>Corvoidea</taxon>
        <taxon>Corvidae</taxon>
        <taxon>Corvus</taxon>
    </lineage>
</organism>
<sequence>ALNPCLCLCFGSYLYFYPIPCLCVSPSPCLCSSFCYGLFPKVCRVLYPFVFPQSLYLGGYLLVEALTDLNPCLYFLPHISLSVSLQMSGLYSQDFCLLGSQLWATVLPTQVLAQTYWKEMQMVHLPPTSLFCELVDGLGGPGVVLGVVSYLVVTDPGNEI</sequence>
<proteinExistence type="predicted"/>
<feature type="non-terminal residue" evidence="1">
    <location>
        <position position="160"/>
    </location>
</feature>
<dbReference type="Proteomes" id="UP000052976">
    <property type="component" value="Unassembled WGS sequence"/>
</dbReference>
<accession>A0A091E9F1</accession>
<reference evidence="1 2" key="1">
    <citation type="submission" date="2014-04" db="EMBL/GenBank/DDBJ databases">
        <title>Genome evolution of avian class.</title>
        <authorList>
            <person name="Zhang G."/>
            <person name="Li C."/>
        </authorList>
    </citation>
    <scope>NUCLEOTIDE SEQUENCE [LARGE SCALE GENOMIC DNA]</scope>
    <source>
        <strain evidence="1">BGI_N302</strain>
    </source>
</reference>
<dbReference type="AlphaFoldDB" id="A0A091E9F1"/>
<protein>
    <submittedName>
        <fullName evidence="1">Uncharacterized protein</fullName>
    </submittedName>
</protein>